<evidence type="ECO:0000313" key="4">
    <source>
        <dbReference type="Proteomes" id="UP000054516"/>
    </source>
</evidence>
<dbReference type="AlphaFoldDB" id="A0A1W2TNI0"/>
<name>A0A1W2TNI0_ROSNE</name>
<keyword evidence="2" id="KW-0472">Membrane</keyword>
<dbReference type="OrthoDB" id="4743560at2759"/>
<evidence type="ECO:0000256" key="2">
    <source>
        <dbReference type="SAM" id="Phobius"/>
    </source>
</evidence>
<accession>A0A1W2TNI0</accession>
<feature type="transmembrane region" description="Helical" evidence="2">
    <location>
        <begin position="532"/>
        <end position="552"/>
    </location>
</feature>
<gene>
    <name evidence="3" type="ORF">SAMD00023353_4400340</name>
</gene>
<feature type="region of interest" description="Disordered" evidence="1">
    <location>
        <begin position="1"/>
        <end position="25"/>
    </location>
</feature>
<dbReference type="Proteomes" id="UP000054516">
    <property type="component" value="Unassembled WGS sequence"/>
</dbReference>
<reference evidence="3" key="1">
    <citation type="submission" date="2016-03" db="EMBL/GenBank/DDBJ databases">
        <title>Draft genome sequence of Rosellinia necatrix.</title>
        <authorList>
            <person name="Kanematsu S."/>
        </authorList>
    </citation>
    <scope>NUCLEOTIDE SEQUENCE [LARGE SCALE GENOMIC DNA]</scope>
    <source>
        <strain evidence="3">W97</strain>
    </source>
</reference>
<feature type="compositionally biased region" description="Polar residues" evidence="1">
    <location>
        <begin position="64"/>
        <end position="88"/>
    </location>
</feature>
<keyword evidence="2" id="KW-0812">Transmembrane</keyword>
<keyword evidence="4" id="KW-1185">Reference proteome</keyword>
<organism evidence="3">
    <name type="scientific">Rosellinia necatrix</name>
    <name type="common">White root-rot fungus</name>
    <dbReference type="NCBI Taxonomy" id="77044"/>
    <lineage>
        <taxon>Eukaryota</taxon>
        <taxon>Fungi</taxon>
        <taxon>Dikarya</taxon>
        <taxon>Ascomycota</taxon>
        <taxon>Pezizomycotina</taxon>
        <taxon>Sordariomycetes</taxon>
        <taxon>Xylariomycetidae</taxon>
        <taxon>Xylariales</taxon>
        <taxon>Xylariaceae</taxon>
        <taxon>Rosellinia</taxon>
    </lineage>
</organism>
<proteinExistence type="predicted"/>
<evidence type="ECO:0000256" key="1">
    <source>
        <dbReference type="SAM" id="MobiDB-lite"/>
    </source>
</evidence>
<keyword evidence="2" id="KW-1133">Transmembrane helix</keyword>
<dbReference type="EMBL" id="DF977489">
    <property type="protein sequence ID" value="GAP89928.2"/>
    <property type="molecule type" value="Genomic_DNA"/>
</dbReference>
<feature type="region of interest" description="Disordered" evidence="1">
    <location>
        <begin position="52"/>
        <end position="111"/>
    </location>
</feature>
<sequence>MSSPTRGLPMHNPQAANHSRIMIEPTPEYQKFYNQTRREMDRQQLELHVAGQNNLGPPQAEPMSRSTTSDSLRSPSTICSHTGDSSVALSPDAMSDTRTSISRRGRRKGPLDMETRTKTAFKRKFGLTCDFHRLKKTSCNCHDFSKLEEGYQEQKATASRGGLVRSPGDLVGTGGAGGGAPTPTATFPTYQNFDLSGLPTTSHESPPRVHPGLIPVLGLDIESEASVNAIVSASRDNPPYMAPAPPVSLQNSQDETMDGLVAIGCSIPSPDDRWECRYQYTPLEEIRSPMSLDACTWTGLFHQLAAHYATYHHQFQEAMMPHTSICSDCGSMGIGWVGERTCEKPEACSPASWRKWYWGVPVRWTIYTPQRSIASEASGSRPSWVGPSWDRFTLGSNNTGQYIPPYGPNAGMPGFYEHSASGKENSEAGDDEAKSDTNPICRDGNCCDYRFDASNIVRCWSTRNCRLPSRKWKYRYALYKTSAGLPILLGQYPHLFFSLLAPFMTSCIWWESLFHRSRSTLLSSFAGGHYRAWLLALIILGPLAVWVVAGSLRVRVNREDGWRTWVSAV</sequence>
<protein>
    <submittedName>
        <fullName evidence="3">Uncharacterized protein</fullName>
    </submittedName>
</protein>
<evidence type="ECO:0000313" key="3">
    <source>
        <dbReference type="EMBL" id="GAP89928.2"/>
    </source>
</evidence>